<accession>A0AAI9UAU3</accession>
<reference evidence="1 2" key="1">
    <citation type="submission" date="2016-10" db="EMBL/GenBank/DDBJ databases">
        <title>The genome sequence of Colletotrichum fioriniae PJ7.</title>
        <authorList>
            <person name="Baroncelli R."/>
        </authorList>
    </citation>
    <scope>NUCLEOTIDE SEQUENCE [LARGE SCALE GENOMIC DNA]</scope>
    <source>
        <strain evidence="1">Col 31</strain>
    </source>
</reference>
<dbReference type="InterPro" id="IPR036052">
    <property type="entry name" value="TrpB-like_PALP_sf"/>
</dbReference>
<keyword evidence="2" id="KW-1185">Reference proteome</keyword>
<evidence type="ECO:0000313" key="1">
    <source>
        <dbReference type="EMBL" id="KAK1453051.1"/>
    </source>
</evidence>
<protein>
    <submittedName>
        <fullName evidence="1">Uncharacterized protein</fullName>
    </submittedName>
</protein>
<comment type="caution">
    <text evidence="1">The sequence shown here is derived from an EMBL/GenBank/DDBJ whole genome shotgun (WGS) entry which is preliminary data.</text>
</comment>
<dbReference type="AlphaFoldDB" id="A0AAI9UAU3"/>
<name>A0AAI9UAU3_9PEZI</name>
<dbReference type="Gene3D" id="3.40.50.1100">
    <property type="match status" value="3"/>
</dbReference>
<dbReference type="PANTHER" id="PTHR10314">
    <property type="entry name" value="CYSTATHIONINE BETA-SYNTHASE"/>
    <property type="match status" value="1"/>
</dbReference>
<dbReference type="InterPro" id="IPR050214">
    <property type="entry name" value="Cys_Synth/Cystath_Beta-Synth"/>
</dbReference>
<dbReference type="SUPFAM" id="SSF53686">
    <property type="entry name" value="Tryptophan synthase beta subunit-like PLP-dependent enzymes"/>
    <property type="match status" value="1"/>
</dbReference>
<evidence type="ECO:0000313" key="2">
    <source>
        <dbReference type="Proteomes" id="UP001239795"/>
    </source>
</evidence>
<dbReference type="EMBL" id="MLGG01000035">
    <property type="protein sequence ID" value="KAK1453051.1"/>
    <property type="molecule type" value="Genomic_DNA"/>
</dbReference>
<dbReference type="Proteomes" id="UP001239795">
    <property type="component" value="Unassembled WGS sequence"/>
</dbReference>
<sequence>MRTILDSAADAFGCTPLVRLDRIASALGLDGTIFAELGYLDPGDSKRAVLSTLKPGQPIAELTSSNAGTELSIVCANKGYRFVAAMHKGLYWTCRKMAALGAEVLLIYQMPDSVPREVSRPYLQPVGEKSNGNLDGFVDYVGLGGASACQCFTVEPHEAAVLADQPVSRPVHPIQGKDYVMTSVIARKEGLFGGFSRGANISAAFELLKGPVQGLTASIVICNSGQKYLSTNLWADLSKK</sequence>
<gene>
    <name evidence="1" type="ORF">CMEL01_04710</name>
</gene>
<proteinExistence type="predicted"/>
<organism evidence="1 2">
    <name type="scientific">Colletotrichum melonis</name>
    <dbReference type="NCBI Taxonomy" id="1209925"/>
    <lineage>
        <taxon>Eukaryota</taxon>
        <taxon>Fungi</taxon>
        <taxon>Dikarya</taxon>
        <taxon>Ascomycota</taxon>
        <taxon>Pezizomycotina</taxon>
        <taxon>Sordariomycetes</taxon>
        <taxon>Hypocreomycetidae</taxon>
        <taxon>Glomerellales</taxon>
        <taxon>Glomerellaceae</taxon>
        <taxon>Colletotrichum</taxon>
        <taxon>Colletotrichum acutatum species complex</taxon>
    </lineage>
</organism>